<feature type="region of interest" description="Disordered" evidence="1">
    <location>
        <begin position="665"/>
        <end position="687"/>
    </location>
</feature>
<keyword evidence="5" id="KW-1185">Reference proteome</keyword>
<evidence type="ECO:0000313" key="4">
    <source>
        <dbReference type="EMBL" id="TYT29249.1"/>
    </source>
</evidence>
<evidence type="ECO:0000256" key="1">
    <source>
        <dbReference type="SAM" id="MobiDB-lite"/>
    </source>
</evidence>
<feature type="compositionally biased region" description="Polar residues" evidence="1">
    <location>
        <begin position="666"/>
        <end position="683"/>
    </location>
</feature>
<evidence type="ECO:0000256" key="2">
    <source>
        <dbReference type="SAM" id="Phobius"/>
    </source>
</evidence>
<feature type="transmembrane region" description="Helical" evidence="2">
    <location>
        <begin position="60"/>
        <end position="77"/>
    </location>
</feature>
<dbReference type="EMBL" id="VTFR01000014">
    <property type="protein sequence ID" value="TYT29249.1"/>
    <property type="molecule type" value="Genomic_DNA"/>
</dbReference>
<keyword evidence="2" id="KW-0812">Transmembrane</keyword>
<proteinExistence type="predicted"/>
<accession>A0ABY3NYR5</accession>
<sequence>MANVIEVYTIAGGAWFKDVFNGVAMFFNSSASDYLLAMGTLFSILVAALAYIKSKDLMELMKWAVFYVIVVTVLVGIKKDVQVIDLSEPSAIYQVDNVPAGIAVPASLLTRVGAGMAQVYDTIFARPDSLTYSKTGMMFGAALAVGSTNFMFTEPEAQRIFTDYVKNCVVADIQLNRKYTMGDLMRATDPYALIFSNPSPLRGLYDTDRNFMTCEAAAAWLKNNSGDLNGRDTGSFMKQASSWLHGFTNQVFGANNGGTAIFTEMLSDSYNWFHNTSSSSTEIIRRNVVMNGVRHGLNSYAVDSGNTAGMLNISSEMSLAKMRMSQSTSASIATHTLPIMHTVLLGMTIALFPVLVVLMVVSALSWQVLKGYIYTIAYLQMWPILFAILNHAMNFYLKDKLGGTPVVLSTMDQVQNTYSDIGTTAGWLAISIPFIAWGMVKGLGQVMSQAGNYMGQTLQGAATQSSSQSVDGTYAFNNMQTDNVQGSKWDTNYSHRDGHISQQLDNGAVLTRTRDGGTVMNTSEGMSKLAVHIGGAESTIAGWNASAREQYAQSAQHQTGYQKGKEASWNQLQQFVSQHGHTDSVVSSGDSGQTANMTRGASNMMSIVDRYAEANNLSKSAAYNELMDKSSRGSVNAGAKVSIGSPTLIKSVTGLSGEVHAGTEFTGATQSSHGTNQSNSQRNDNSHDKNAQMVEDFRQSRDIVESSAAKLSASHNDTGINNLSEQLGAALNETSKEFESWQNSETRAREYSEMATYAKDHRAQFDQNYDQMFAEYVSQKAPGRAQAVLSDTGSPAIASEREQLVHAFMQERVLPQLEQQYRSNKASIGQSMPDASGGNNPAVQDTFDNNSRVIGEKGEAANIRQDSQERVNNQLNDVKKRISESGSNIDASKGNIEKGNANLKDNHEAARKAQEQGMIAETERQSLFDKDMLIPHKSVDDTPSLFKKDKN</sequence>
<dbReference type="Proteomes" id="UP000323910">
    <property type="component" value="Unassembled WGS sequence"/>
</dbReference>
<organism evidence="4 5">
    <name type="scientific">Lelliottia nimipressuralis</name>
    <dbReference type="NCBI Taxonomy" id="69220"/>
    <lineage>
        <taxon>Bacteria</taxon>
        <taxon>Pseudomonadati</taxon>
        <taxon>Pseudomonadota</taxon>
        <taxon>Gammaproteobacteria</taxon>
        <taxon>Enterobacterales</taxon>
        <taxon>Enterobacteriaceae</taxon>
        <taxon>Lelliottia</taxon>
    </lineage>
</organism>
<comment type="caution">
    <text evidence="4">The sequence shown here is derived from an EMBL/GenBank/DDBJ whole genome shotgun (WGS) entry which is preliminary data.</text>
</comment>
<keyword evidence="2" id="KW-0472">Membrane</keyword>
<feature type="transmembrane region" description="Helical" evidence="2">
    <location>
        <begin position="34"/>
        <end position="54"/>
    </location>
</feature>
<gene>
    <name evidence="4" type="primary">traG</name>
    <name evidence="4" type="ORF">FZO59_20880</name>
</gene>
<dbReference type="InterPro" id="IPR012931">
    <property type="entry name" value="TraG_N_Proteobacteria"/>
</dbReference>
<feature type="domain" description="TraG N-terminal Proteobacteria" evidence="3">
    <location>
        <begin position="6"/>
        <end position="460"/>
    </location>
</feature>
<evidence type="ECO:0000259" key="3">
    <source>
        <dbReference type="Pfam" id="PF07916"/>
    </source>
</evidence>
<evidence type="ECO:0000313" key="5">
    <source>
        <dbReference type="Proteomes" id="UP000323910"/>
    </source>
</evidence>
<dbReference type="RefSeq" id="WP_129036169.1">
    <property type="nucleotide sequence ID" value="NZ_SDDX01000027.1"/>
</dbReference>
<dbReference type="NCBIfam" id="NF010295">
    <property type="entry name" value="PRK13735.1"/>
    <property type="match status" value="1"/>
</dbReference>
<feature type="transmembrane region" description="Helical" evidence="2">
    <location>
        <begin position="372"/>
        <end position="397"/>
    </location>
</feature>
<name>A0ABY3NYR5_9ENTR</name>
<dbReference type="Pfam" id="PF07916">
    <property type="entry name" value="TraG_N"/>
    <property type="match status" value="1"/>
</dbReference>
<keyword evidence="2" id="KW-1133">Transmembrane helix</keyword>
<protein>
    <submittedName>
        <fullName evidence="4">Conjugal transfer mating pair stabilization protein TraG</fullName>
    </submittedName>
</protein>
<reference evidence="4 5" key="1">
    <citation type="submission" date="2019-08" db="EMBL/GenBank/DDBJ databases">
        <title>The draft genome of Lelliottia nimipressuralis strain CICC 24156.</title>
        <authorList>
            <person name="Wu W."/>
            <person name="Feng Y."/>
            <person name="Zong Z."/>
        </authorList>
    </citation>
    <scope>NUCLEOTIDE SEQUENCE [LARGE SCALE GENOMIC DNA]</scope>
    <source>
        <strain evidence="4 5">CICC 24156</strain>
    </source>
</reference>
<feature type="transmembrane region" description="Helical" evidence="2">
    <location>
        <begin position="343"/>
        <end position="366"/>
    </location>
</feature>